<dbReference type="SMART" id="SM00304">
    <property type="entry name" value="HAMP"/>
    <property type="match status" value="1"/>
</dbReference>
<feature type="domain" description="HAMP" evidence="11">
    <location>
        <begin position="208"/>
        <end position="262"/>
    </location>
</feature>
<dbReference type="InterPro" id="IPR004089">
    <property type="entry name" value="MCPsignal_dom"/>
</dbReference>
<feature type="domain" description="Methyl-accepting transducer" evidence="10">
    <location>
        <begin position="267"/>
        <end position="503"/>
    </location>
</feature>
<sequence length="539" mass="58119">MNWFSSLSIQIKILVIPVFGAVGFCIYLMTSLITMSQTQSLLNNAYKVEYRLLTASEFAIVRLDKIKETLANAATMGEVELVDNAQETASEMNEKLMSVSSLDAESGRFIRGWLDDLDDYLVAASGLSNQMIDGTADFDKIADSAANINNQYETIQEKMKTFQAARLNSFNTAFEMVVDNAESTGRTGIIIGVVTIVLLFAVAVPIALTAKRSLADLIVSMKDIAQENGDLTVRIKTQSQDEIGELVHWFNNFIEKLQGVIKNVVETASPVANTANSIQGLSNQTIKSFEKQSTAVVQSRQSVEEMSQSVADITRNAADAADAANNANQEAEQGREVVQQTVDGIKDLEQTVSSAAETINQLQEDTNRVNVVLDVIKGIAEQTNLLALNAAIEAARAGEQGRGFAVVADEVRNLASRTQESTEEINQMLEQLQSAASKAVEMMDSSQSRVEASVESANQAGDRLSVITSTVNTISDMNGAIAVATEQQSTVAGVMVEQVEDIQHCADEASTASLEIASVSNQLNDLAAELADVTSKFKV</sequence>
<accession>A0ABQ6H8K5</accession>
<feature type="coiled-coil region" evidence="8">
    <location>
        <begin position="411"/>
        <end position="438"/>
    </location>
</feature>
<evidence type="ECO:0000313" key="13">
    <source>
        <dbReference type="Proteomes" id="UP001157133"/>
    </source>
</evidence>
<evidence type="ECO:0000259" key="10">
    <source>
        <dbReference type="PROSITE" id="PS50111"/>
    </source>
</evidence>
<dbReference type="RefSeq" id="WP_284208595.1">
    <property type="nucleotide sequence ID" value="NZ_BSSU01000013.1"/>
</dbReference>
<dbReference type="CDD" id="cd11386">
    <property type="entry name" value="MCP_signal"/>
    <property type="match status" value="1"/>
</dbReference>
<evidence type="ECO:0000256" key="9">
    <source>
        <dbReference type="SAM" id="Phobius"/>
    </source>
</evidence>
<evidence type="ECO:0000256" key="6">
    <source>
        <dbReference type="ARBA" id="ARBA00029447"/>
    </source>
</evidence>
<dbReference type="Pfam" id="PF00015">
    <property type="entry name" value="MCPsignal"/>
    <property type="match status" value="1"/>
</dbReference>
<dbReference type="Gene3D" id="1.10.287.950">
    <property type="entry name" value="Methyl-accepting chemotaxis protein"/>
    <property type="match status" value="1"/>
</dbReference>
<evidence type="ECO:0000256" key="7">
    <source>
        <dbReference type="PROSITE-ProRule" id="PRU00284"/>
    </source>
</evidence>
<evidence type="ECO:0000256" key="8">
    <source>
        <dbReference type="SAM" id="Coils"/>
    </source>
</evidence>
<keyword evidence="3 9" id="KW-1133">Transmembrane helix</keyword>
<evidence type="ECO:0000256" key="4">
    <source>
        <dbReference type="ARBA" id="ARBA00023136"/>
    </source>
</evidence>
<dbReference type="PRINTS" id="PR00260">
    <property type="entry name" value="CHEMTRNSDUCR"/>
</dbReference>
<evidence type="ECO:0000313" key="12">
    <source>
        <dbReference type="EMBL" id="GLX83191.1"/>
    </source>
</evidence>
<feature type="transmembrane region" description="Helical" evidence="9">
    <location>
        <begin position="189"/>
        <end position="208"/>
    </location>
</feature>
<comment type="subcellular location">
    <subcellularLocation>
        <location evidence="1">Membrane</location>
        <topology evidence="1">Multi-pass membrane protein</topology>
    </subcellularLocation>
</comment>
<dbReference type="PROSITE" id="PS50885">
    <property type="entry name" value="HAMP"/>
    <property type="match status" value="1"/>
</dbReference>
<evidence type="ECO:0008006" key="14">
    <source>
        <dbReference type="Google" id="ProtNLM"/>
    </source>
</evidence>
<evidence type="ECO:0000256" key="1">
    <source>
        <dbReference type="ARBA" id="ARBA00004141"/>
    </source>
</evidence>
<gene>
    <name evidence="12" type="ORF">theurythT_26430</name>
</gene>
<dbReference type="InterPro" id="IPR004090">
    <property type="entry name" value="Chemotax_Me-accpt_rcpt"/>
</dbReference>
<organism evidence="12 13">
    <name type="scientific">Thalassotalea eurytherma</name>
    <dbReference type="NCBI Taxonomy" id="1144278"/>
    <lineage>
        <taxon>Bacteria</taxon>
        <taxon>Pseudomonadati</taxon>
        <taxon>Pseudomonadota</taxon>
        <taxon>Gammaproteobacteria</taxon>
        <taxon>Alteromonadales</taxon>
        <taxon>Colwelliaceae</taxon>
        <taxon>Thalassotalea</taxon>
    </lineage>
</organism>
<keyword evidence="5 7" id="KW-0807">Transducer</keyword>
<dbReference type="Pfam" id="PF00672">
    <property type="entry name" value="HAMP"/>
    <property type="match status" value="1"/>
</dbReference>
<dbReference type="PANTHER" id="PTHR32089">
    <property type="entry name" value="METHYL-ACCEPTING CHEMOTAXIS PROTEIN MCPB"/>
    <property type="match status" value="1"/>
</dbReference>
<dbReference type="InterPro" id="IPR003660">
    <property type="entry name" value="HAMP_dom"/>
</dbReference>
<evidence type="ECO:0000256" key="5">
    <source>
        <dbReference type="ARBA" id="ARBA00023224"/>
    </source>
</evidence>
<evidence type="ECO:0000256" key="2">
    <source>
        <dbReference type="ARBA" id="ARBA00022692"/>
    </source>
</evidence>
<dbReference type="CDD" id="cd06225">
    <property type="entry name" value="HAMP"/>
    <property type="match status" value="1"/>
</dbReference>
<evidence type="ECO:0000256" key="3">
    <source>
        <dbReference type="ARBA" id="ARBA00022989"/>
    </source>
</evidence>
<reference evidence="12 13" key="1">
    <citation type="submission" date="2023-03" db="EMBL/GenBank/DDBJ databases">
        <title>Draft genome sequence of Thalassotalea eurytherma JCM 18482T.</title>
        <authorList>
            <person name="Sawabe T."/>
        </authorList>
    </citation>
    <scope>NUCLEOTIDE SEQUENCE [LARGE SCALE GENOMIC DNA]</scope>
    <source>
        <strain evidence="12 13">JCM 18482</strain>
    </source>
</reference>
<keyword evidence="13" id="KW-1185">Reference proteome</keyword>
<dbReference type="PANTHER" id="PTHR32089:SF119">
    <property type="entry name" value="METHYL-ACCEPTING CHEMOTAXIS PROTEIN CTPL"/>
    <property type="match status" value="1"/>
</dbReference>
<keyword evidence="8" id="KW-0175">Coiled coil</keyword>
<dbReference type="Proteomes" id="UP001157133">
    <property type="component" value="Unassembled WGS sequence"/>
</dbReference>
<protein>
    <recommendedName>
        <fullName evidence="14">Methyl-accepting chemotaxis protein</fullName>
    </recommendedName>
</protein>
<dbReference type="SMART" id="SM00283">
    <property type="entry name" value="MA"/>
    <property type="match status" value="1"/>
</dbReference>
<dbReference type="SUPFAM" id="SSF58104">
    <property type="entry name" value="Methyl-accepting chemotaxis protein (MCP) signaling domain"/>
    <property type="match status" value="1"/>
</dbReference>
<dbReference type="PROSITE" id="PS50111">
    <property type="entry name" value="CHEMOTAXIS_TRANSDUC_2"/>
    <property type="match status" value="1"/>
</dbReference>
<keyword evidence="4 9" id="KW-0472">Membrane</keyword>
<comment type="similarity">
    <text evidence="6">Belongs to the methyl-accepting chemotaxis (MCP) protein family.</text>
</comment>
<evidence type="ECO:0000259" key="11">
    <source>
        <dbReference type="PROSITE" id="PS50885"/>
    </source>
</evidence>
<feature type="coiled-coil region" evidence="8">
    <location>
        <begin position="310"/>
        <end position="365"/>
    </location>
</feature>
<feature type="transmembrane region" description="Helical" evidence="9">
    <location>
        <begin position="13"/>
        <end position="33"/>
    </location>
</feature>
<comment type="caution">
    <text evidence="12">The sequence shown here is derived from an EMBL/GenBank/DDBJ whole genome shotgun (WGS) entry which is preliminary data.</text>
</comment>
<keyword evidence="2 9" id="KW-0812">Transmembrane</keyword>
<dbReference type="EMBL" id="BSSU01000013">
    <property type="protein sequence ID" value="GLX83191.1"/>
    <property type="molecule type" value="Genomic_DNA"/>
</dbReference>
<proteinExistence type="inferred from homology"/>
<name>A0ABQ6H8K5_9GAMM</name>